<evidence type="ECO:0000256" key="5">
    <source>
        <dbReference type="ARBA" id="ARBA00022792"/>
    </source>
</evidence>
<proteinExistence type="inferred from homology"/>
<keyword evidence="8 9" id="KW-0472">Membrane</keyword>
<evidence type="ECO:0000256" key="8">
    <source>
        <dbReference type="ARBA" id="ARBA00023136"/>
    </source>
</evidence>
<dbReference type="InterPro" id="IPR013837">
    <property type="entry name" value="ATP_synth_F0_suB"/>
</dbReference>
<protein>
    <recommendedName>
        <fullName evidence="9">ATP synthase subunit b</fullName>
    </recommendedName>
</protein>
<evidence type="ECO:0000256" key="9">
    <source>
        <dbReference type="RuleBase" id="RU368017"/>
    </source>
</evidence>
<keyword evidence="3 9" id="KW-0138">CF(0)</keyword>
<dbReference type="GO" id="GO:0045259">
    <property type="term" value="C:proton-transporting ATP synthase complex"/>
    <property type="evidence" value="ECO:0007669"/>
    <property type="project" value="UniProtKB-KW"/>
</dbReference>
<evidence type="ECO:0000256" key="6">
    <source>
        <dbReference type="ARBA" id="ARBA00023065"/>
    </source>
</evidence>
<dbReference type="AlphaFoldDB" id="A0A1D1VIA0"/>
<evidence type="ECO:0000313" key="10">
    <source>
        <dbReference type="EMBL" id="GAV01340.1"/>
    </source>
</evidence>
<dbReference type="InterPro" id="IPR008688">
    <property type="entry name" value="ATP_synth_Bsub_B/MI25"/>
</dbReference>
<evidence type="ECO:0000256" key="7">
    <source>
        <dbReference type="ARBA" id="ARBA00023128"/>
    </source>
</evidence>
<gene>
    <name evidence="10" type="primary">RvY_12068-1</name>
    <name evidence="10" type="synonym">RvY_12068.1</name>
    <name evidence="10" type="ORF">RvY_12068</name>
</gene>
<evidence type="ECO:0000313" key="11">
    <source>
        <dbReference type="Proteomes" id="UP000186922"/>
    </source>
</evidence>
<keyword evidence="5 9" id="KW-0999">Mitochondrion inner membrane</keyword>
<dbReference type="Proteomes" id="UP000186922">
    <property type="component" value="Unassembled WGS sequence"/>
</dbReference>
<evidence type="ECO:0000256" key="2">
    <source>
        <dbReference type="ARBA" id="ARBA00022448"/>
    </source>
</evidence>
<evidence type="ECO:0000256" key="3">
    <source>
        <dbReference type="ARBA" id="ARBA00022547"/>
    </source>
</evidence>
<keyword evidence="4 9" id="KW-0375">Hydrogen ion transport</keyword>
<keyword evidence="2 9" id="KW-0813">Transport</keyword>
<evidence type="ECO:0000256" key="1">
    <source>
        <dbReference type="ARBA" id="ARBA00007479"/>
    </source>
</evidence>
<sequence length="298" mass="33969">MAVAFKAVTMGPLFARVSRPSIRTLLTSSPNHAAAATATTTSSSSVPAVGGQHTKKVVALSHDEELTALPPLMPTGEVTIYEHPDRDLVNFPRPQQPLYGGRTRMGFIPEEWFDFFYKKTGVSGPYVFGAGLITTLLSKEIWVVEHEFPLIPPMIFLIWLAMTKGGPKLSAYLDKEIDKSEEELIKVQEDNIIHVQEQIQEEEKAQWMAKGQSMLFEAKRENVALQLEAEYRRRQMEVYRDIKKRLDYQVEIQSARRSVERRHMINWIINNVLKSIDEKQEKQNLDQCINNLSKLATA</sequence>
<comment type="subunit">
    <text evidence="9">F-type ATPases have 2 components, CF(1) - the catalytic core - and CF(0) - the membrane proton channel. CF(1) and CF(0) have multiple subunits.</text>
</comment>
<keyword evidence="11" id="KW-1185">Reference proteome</keyword>
<accession>A0A1D1VIA0</accession>
<reference evidence="10 11" key="1">
    <citation type="journal article" date="2016" name="Nat. Commun.">
        <title>Extremotolerant tardigrade genome and improved radiotolerance of human cultured cells by tardigrade-unique protein.</title>
        <authorList>
            <person name="Hashimoto T."/>
            <person name="Horikawa D.D."/>
            <person name="Saito Y."/>
            <person name="Kuwahara H."/>
            <person name="Kozuka-Hata H."/>
            <person name="Shin-I T."/>
            <person name="Minakuchi Y."/>
            <person name="Ohishi K."/>
            <person name="Motoyama A."/>
            <person name="Aizu T."/>
            <person name="Enomoto A."/>
            <person name="Kondo K."/>
            <person name="Tanaka S."/>
            <person name="Hara Y."/>
            <person name="Koshikawa S."/>
            <person name="Sagara H."/>
            <person name="Miura T."/>
            <person name="Yokobori S."/>
            <person name="Miyagawa K."/>
            <person name="Suzuki Y."/>
            <person name="Kubo T."/>
            <person name="Oyama M."/>
            <person name="Kohara Y."/>
            <person name="Fujiyama A."/>
            <person name="Arakawa K."/>
            <person name="Katayama T."/>
            <person name="Toyoda A."/>
            <person name="Kunieda T."/>
        </authorList>
    </citation>
    <scope>NUCLEOTIDE SEQUENCE [LARGE SCALE GENOMIC DNA]</scope>
    <source>
        <strain evidence="10 11">YOKOZUNA-1</strain>
    </source>
</reference>
<comment type="similarity">
    <text evidence="1 9">Belongs to the eukaryotic ATPase B chain family.</text>
</comment>
<dbReference type="PANTHER" id="PTHR12733">
    <property type="entry name" value="MITOCHONDRIAL ATP SYNTHASE B CHAIN"/>
    <property type="match status" value="1"/>
</dbReference>
<evidence type="ECO:0000256" key="4">
    <source>
        <dbReference type="ARBA" id="ARBA00022781"/>
    </source>
</evidence>
<dbReference type="Gene3D" id="1.20.5.2210">
    <property type="match status" value="1"/>
</dbReference>
<dbReference type="SUPFAM" id="SSF161060">
    <property type="entry name" value="ATP synthase B chain-like"/>
    <property type="match status" value="1"/>
</dbReference>
<dbReference type="EMBL" id="BDGG01000007">
    <property type="protein sequence ID" value="GAV01340.1"/>
    <property type="molecule type" value="Genomic_DNA"/>
</dbReference>
<keyword evidence="6 9" id="KW-0406">Ion transport</keyword>
<keyword evidence="7 9" id="KW-0496">Mitochondrion</keyword>
<dbReference type="STRING" id="947166.A0A1D1VIA0"/>
<name>A0A1D1VIA0_RAMVA</name>
<comment type="subcellular location">
    <subcellularLocation>
        <location evidence="9">Mitochondrion</location>
    </subcellularLocation>
    <subcellularLocation>
        <location evidence="9">Mitochondrion inner membrane</location>
    </subcellularLocation>
</comment>
<dbReference type="GO" id="GO:0005743">
    <property type="term" value="C:mitochondrial inner membrane"/>
    <property type="evidence" value="ECO:0007669"/>
    <property type="project" value="UniProtKB-SubCell"/>
</dbReference>
<dbReference type="PANTHER" id="PTHR12733:SF3">
    <property type="entry name" value="ATP SYNTHASE F(0) COMPLEX SUBUNIT B1, MITOCHONDRIAL"/>
    <property type="match status" value="1"/>
</dbReference>
<comment type="function">
    <text evidence="9">Subunit b, of the mitochondrial membrane ATP synthase complex (F(1)F(0) ATP synthase or Complex V) that produces ATP from ADP in the presence of a proton gradient across the membrane which is generated by electron transport complexes of the respiratory chain. ATP synthase complex consist of a soluble F(1) head domain - the catalytic core - and a membrane F(1) domain - the membrane proton channel. These two domains are linked by a central stalk rotating inside the F(1) region and a stationary peripheral stalk. During catalysis, ATP synthesis in the catalytic domain of F(1) is coupled via a rotary mechanism of the central stalk subunits to proton translocation. In vivo, can only synthesize ATP although its ATP hydrolase activity can be activated artificially in vitro. Part of the complex F(0) domain. Part of the complex F(0) domain and the peripheric stalk, which acts as a stator to hold the catalytic alpha(3)beta(3) subcomplex and subunit a/ATP6 static relative to the rotary elements.</text>
</comment>
<organism evidence="10 11">
    <name type="scientific">Ramazzottius varieornatus</name>
    <name type="common">Water bear</name>
    <name type="synonym">Tardigrade</name>
    <dbReference type="NCBI Taxonomy" id="947166"/>
    <lineage>
        <taxon>Eukaryota</taxon>
        <taxon>Metazoa</taxon>
        <taxon>Ecdysozoa</taxon>
        <taxon>Tardigrada</taxon>
        <taxon>Eutardigrada</taxon>
        <taxon>Parachela</taxon>
        <taxon>Hypsibioidea</taxon>
        <taxon>Ramazzottiidae</taxon>
        <taxon>Ramazzottius</taxon>
    </lineage>
</organism>
<comment type="caution">
    <text evidence="10">The sequence shown here is derived from an EMBL/GenBank/DDBJ whole genome shotgun (WGS) entry which is preliminary data.</text>
</comment>
<dbReference type="OrthoDB" id="67388at2759"/>
<dbReference type="GO" id="GO:0046933">
    <property type="term" value="F:proton-transporting ATP synthase activity, rotational mechanism"/>
    <property type="evidence" value="ECO:0007669"/>
    <property type="project" value="TreeGrafter"/>
</dbReference>
<dbReference type="Pfam" id="PF05405">
    <property type="entry name" value="Mt_ATP-synt_B"/>
    <property type="match status" value="1"/>
</dbReference>